<dbReference type="AlphaFoldDB" id="A0ABD2JNM7"/>
<name>A0ABD2JNM7_9BILA</name>
<dbReference type="EMBL" id="JBICBT010000927">
    <property type="protein sequence ID" value="KAL3092221.1"/>
    <property type="molecule type" value="Genomic_DNA"/>
</dbReference>
<feature type="signal peptide" evidence="2">
    <location>
        <begin position="1"/>
        <end position="28"/>
    </location>
</feature>
<organism evidence="3 4">
    <name type="scientific">Heterodera trifolii</name>
    <dbReference type="NCBI Taxonomy" id="157864"/>
    <lineage>
        <taxon>Eukaryota</taxon>
        <taxon>Metazoa</taxon>
        <taxon>Ecdysozoa</taxon>
        <taxon>Nematoda</taxon>
        <taxon>Chromadorea</taxon>
        <taxon>Rhabditida</taxon>
        <taxon>Tylenchina</taxon>
        <taxon>Tylenchomorpha</taxon>
        <taxon>Tylenchoidea</taxon>
        <taxon>Heteroderidae</taxon>
        <taxon>Heteroderinae</taxon>
        <taxon>Heterodera</taxon>
    </lineage>
</organism>
<comment type="caution">
    <text evidence="3">The sequence shown here is derived from an EMBL/GenBank/DDBJ whole genome shotgun (WGS) entry which is preliminary data.</text>
</comment>
<dbReference type="Proteomes" id="UP001620626">
    <property type="component" value="Unassembled WGS sequence"/>
</dbReference>
<keyword evidence="4" id="KW-1185">Reference proteome</keyword>
<gene>
    <name evidence="3" type="ORF">niasHT_023780</name>
</gene>
<evidence type="ECO:0000256" key="2">
    <source>
        <dbReference type="SAM" id="SignalP"/>
    </source>
</evidence>
<keyword evidence="2" id="KW-0732">Signal</keyword>
<reference evidence="3 4" key="1">
    <citation type="submission" date="2024-10" db="EMBL/GenBank/DDBJ databases">
        <authorList>
            <person name="Kim D."/>
        </authorList>
    </citation>
    <scope>NUCLEOTIDE SEQUENCE [LARGE SCALE GENOMIC DNA]</scope>
    <source>
        <strain evidence="3">BH-2024</strain>
    </source>
</reference>
<evidence type="ECO:0000313" key="4">
    <source>
        <dbReference type="Proteomes" id="UP001620626"/>
    </source>
</evidence>
<proteinExistence type="predicted"/>
<sequence length="99" mass="10186">MCRPLLLIVCFTVAFSILSIVAPNQVLAEPVIGGPPPAPPIEGVAALAGGVRSEPLANVNKLAVDPADQPVASGVAPPKQPVEVEQAEVDQLPKSYGRK</sequence>
<feature type="region of interest" description="Disordered" evidence="1">
    <location>
        <begin position="69"/>
        <end position="99"/>
    </location>
</feature>
<protein>
    <submittedName>
        <fullName evidence="3">Uncharacterized protein</fullName>
    </submittedName>
</protein>
<accession>A0ABD2JNM7</accession>
<feature type="chain" id="PRO_5044767020" evidence="2">
    <location>
        <begin position="29"/>
        <end position="99"/>
    </location>
</feature>
<evidence type="ECO:0000256" key="1">
    <source>
        <dbReference type="SAM" id="MobiDB-lite"/>
    </source>
</evidence>
<evidence type="ECO:0000313" key="3">
    <source>
        <dbReference type="EMBL" id="KAL3092221.1"/>
    </source>
</evidence>